<dbReference type="PANTHER" id="PTHR47123:SF15">
    <property type="entry name" value="F-BOX PROTEIN SKIP23"/>
    <property type="match status" value="1"/>
</dbReference>
<dbReference type="STRING" id="218851.A0A2G5E3V9"/>
<evidence type="ECO:0000313" key="2">
    <source>
        <dbReference type="EMBL" id="PIA50439.1"/>
    </source>
</evidence>
<feature type="domain" description="KIB1-4 beta-propeller" evidence="1">
    <location>
        <begin position="90"/>
        <end position="380"/>
    </location>
</feature>
<dbReference type="Pfam" id="PF03478">
    <property type="entry name" value="Beta-prop_KIB1-4"/>
    <property type="match status" value="1"/>
</dbReference>
<keyword evidence="3" id="KW-1185">Reference proteome</keyword>
<dbReference type="InParanoid" id="A0A2G5E3V9"/>
<proteinExistence type="predicted"/>
<reference evidence="2 3" key="1">
    <citation type="submission" date="2017-09" db="EMBL/GenBank/DDBJ databases">
        <title>WGS assembly of Aquilegia coerulea Goldsmith.</title>
        <authorList>
            <person name="Hodges S."/>
            <person name="Kramer E."/>
            <person name="Nordborg M."/>
            <person name="Tomkins J."/>
            <person name="Borevitz J."/>
            <person name="Derieg N."/>
            <person name="Yan J."/>
            <person name="Mihaltcheva S."/>
            <person name="Hayes R.D."/>
            <person name="Rokhsar D."/>
        </authorList>
    </citation>
    <scope>NUCLEOTIDE SEQUENCE [LARGE SCALE GENOMIC DNA]</scope>
    <source>
        <strain evidence="3">cv. Goldsmith</strain>
    </source>
</reference>
<dbReference type="PANTHER" id="PTHR47123">
    <property type="entry name" value="F-BOX PROTEIN SKIP23"/>
    <property type="match status" value="1"/>
</dbReference>
<protein>
    <recommendedName>
        <fullName evidence="1">KIB1-4 beta-propeller domain-containing protein</fullName>
    </recommendedName>
</protein>
<evidence type="ECO:0000259" key="1">
    <source>
        <dbReference type="Pfam" id="PF03478"/>
    </source>
</evidence>
<accession>A0A2G5E3V9</accession>
<dbReference type="InterPro" id="IPR051304">
    <property type="entry name" value="SCF_F-box_domain"/>
</dbReference>
<organism evidence="2 3">
    <name type="scientific">Aquilegia coerulea</name>
    <name type="common">Rocky mountain columbine</name>
    <dbReference type="NCBI Taxonomy" id="218851"/>
    <lineage>
        <taxon>Eukaryota</taxon>
        <taxon>Viridiplantae</taxon>
        <taxon>Streptophyta</taxon>
        <taxon>Embryophyta</taxon>
        <taxon>Tracheophyta</taxon>
        <taxon>Spermatophyta</taxon>
        <taxon>Magnoliopsida</taxon>
        <taxon>Ranunculales</taxon>
        <taxon>Ranunculaceae</taxon>
        <taxon>Thalictroideae</taxon>
        <taxon>Aquilegia</taxon>
    </lineage>
</organism>
<evidence type="ECO:0000313" key="3">
    <source>
        <dbReference type="Proteomes" id="UP000230069"/>
    </source>
</evidence>
<dbReference type="EMBL" id="KZ305030">
    <property type="protein sequence ID" value="PIA50439.1"/>
    <property type="molecule type" value="Genomic_DNA"/>
</dbReference>
<dbReference type="InterPro" id="IPR005174">
    <property type="entry name" value="KIB1-4_b-propeller"/>
</dbReference>
<dbReference type="AlphaFoldDB" id="A0A2G5E3V9"/>
<sequence length="412" mass="47495">MATPDWSQLPSEVLAKIAEKHLDTNFDYLRFRSACHSWRSSSTSATNFPTELLHPNSSHLLHPNSSLSFCTFVSNSIYSLQPINQPQIKPWIIKVEEKRPNVLQLKDPLSTSSFKSFPNTFPKVFNILDFKICCLGKEYALVESDSQMQVEELYQGLEIRRWLAEVGNFKVKKVGLLSPTKTWFEVESVVLSPIPTRDDFVVMATQMRHLMSFRGGDEAWSFELGDENTRFLDIIHYKKQFYTVDKTGRACIADPRTPSLSMIANPLVNDGLLKRLIEWNGELFLVDIYIYSVHPGRSFETLTIPNGCKVYKLDEVKHEWIRVNKLNDCLFFVGDESSLSILTAEFLPRCKGNCILLTYECFYDDHGDEDSWNHCIGVFNMEDGSFRKLRDYPSLLQLFWPPPTWFVPPNSD</sequence>
<dbReference type="OrthoDB" id="638130at2759"/>
<name>A0A2G5E3V9_AQUCA</name>
<dbReference type="Proteomes" id="UP000230069">
    <property type="component" value="Unassembled WGS sequence"/>
</dbReference>
<gene>
    <name evidence="2" type="ORF">AQUCO_01300882v1</name>
</gene>